<dbReference type="EMBL" id="VSSQ01022548">
    <property type="protein sequence ID" value="MPM68932.1"/>
    <property type="molecule type" value="Genomic_DNA"/>
</dbReference>
<dbReference type="PANTHER" id="PTHR47099">
    <property type="entry name" value="METHYLCOBAMIDE:COM METHYLTRANSFERASE MTBA"/>
    <property type="match status" value="1"/>
</dbReference>
<comment type="caution">
    <text evidence="2">The sequence shown here is derived from an EMBL/GenBank/DDBJ whole genome shotgun (WGS) entry which is preliminary data.</text>
</comment>
<evidence type="ECO:0000313" key="2">
    <source>
        <dbReference type="EMBL" id="MPM68932.1"/>
    </source>
</evidence>
<dbReference type="Gene3D" id="3.20.20.210">
    <property type="match status" value="1"/>
</dbReference>
<name>A0A645BUJ9_9ZZZZ</name>
<sequence>MNQLSHRERVLLALDHKDTDRVPMDLCGSTCNMVDGLYFKVRDMLGIQGDIPPYRTGRTSSYYDERILNAFDTDFRHISIKSAKSQPITMQPDGSYIDEWGVKMRLYAGEVQCLESPLENAEDADEVMAHPIWPNTTDRSRVEGLKERVAYLRKNTDFAVSAKFVTSLGFLEHGGYLRGFQNFLCDLLTDEDMANAICDRIMQVKIDLYCMMLEEIDGDVDIVEISEDFGTQGGLLVSPDIFRKYQKPRYQKIIAAIRERAPKAKIFFHTCGAVFPLIPDLIETGVDILNPLQPLATGMDSALIKATYGDKLCFHGAIDLQRAMPGTIEDVRREVETRVDALYRNGGYILAPANHLQIDTPVENVQELFRYAKEYSSRKH</sequence>
<organism evidence="2">
    <name type="scientific">bioreactor metagenome</name>
    <dbReference type="NCBI Taxonomy" id="1076179"/>
    <lineage>
        <taxon>unclassified sequences</taxon>
        <taxon>metagenomes</taxon>
        <taxon>ecological metagenomes</taxon>
    </lineage>
</organism>
<dbReference type="GO" id="GO:0006779">
    <property type="term" value="P:porphyrin-containing compound biosynthetic process"/>
    <property type="evidence" value="ECO:0007669"/>
    <property type="project" value="InterPro"/>
</dbReference>
<protein>
    <recommendedName>
        <fullName evidence="1">Uroporphyrinogen decarboxylase (URO-D) domain-containing protein</fullName>
    </recommendedName>
</protein>
<dbReference type="InterPro" id="IPR038071">
    <property type="entry name" value="UROD/MetE-like_sf"/>
</dbReference>
<dbReference type="SUPFAM" id="SSF51726">
    <property type="entry name" value="UROD/MetE-like"/>
    <property type="match status" value="1"/>
</dbReference>
<proteinExistence type="predicted"/>
<evidence type="ECO:0000259" key="1">
    <source>
        <dbReference type="Pfam" id="PF01208"/>
    </source>
</evidence>
<accession>A0A645BUJ9</accession>
<dbReference type="InterPro" id="IPR052024">
    <property type="entry name" value="Methanogen_methyltrans"/>
</dbReference>
<dbReference type="Pfam" id="PF01208">
    <property type="entry name" value="URO-D"/>
    <property type="match status" value="1"/>
</dbReference>
<dbReference type="InterPro" id="IPR000257">
    <property type="entry name" value="Uroporphyrinogen_deCOase"/>
</dbReference>
<dbReference type="AlphaFoldDB" id="A0A645BUJ9"/>
<dbReference type="PANTHER" id="PTHR47099:SF1">
    <property type="entry name" value="METHYLCOBAMIDE:COM METHYLTRANSFERASE MTBA"/>
    <property type="match status" value="1"/>
</dbReference>
<dbReference type="GO" id="GO:0004853">
    <property type="term" value="F:uroporphyrinogen decarboxylase activity"/>
    <property type="evidence" value="ECO:0007669"/>
    <property type="project" value="InterPro"/>
</dbReference>
<reference evidence="2" key="1">
    <citation type="submission" date="2019-08" db="EMBL/GenBank/DDBJ databases">
        <authorList>
            <person name="Kucharzyk K."/>
            <person name="Murdoch R.W."/>
            <person name="Higgins S."/>
            <person name="Loffler F."/>
        </authorList>
    </citation>
    <scope>NUCLEOTIDE SEQUENCE</scope>
</reference>
<feature type="domain" description="Uroporphyrinogen decarboxylase (URO-D)" evidence="1">
    <location>
        <begin position="101"/>
        <end position="375"/>
    </location>
</feature>
<gene>
    <name evidence="2" type="ORF">SDC9_115869</name>
</gene>